<dbReference type="EMBL" id="GCKF01037750">
    <property type="protein sequence ID" value="JAG96342.1"/>
    <property type="molecule type" value="Transcribed_RNA"/>
</dbReference>
<evidence type="ECO:0000256" key="8">
    <source>
        <dbReference type="SAM" id="Phobius"/>
    </source>
</evidence>
<dbReference type="GO" id="GO:0051119">
    <property type="term" value="F:sugar transmembrane transporter activity"/>
    <property type="evidence" value="ECO:0007669"/>
    <property type="project" value="InterPro"/>
</dbReference>
<accession>A0A0D6QXN1</accession>
<keyword evidence="7" id="KW-0813">Transport</keyword>
<evidence type="ECO:0000256" key="5">
    <source>
        <dbReference type="ARBA" id="ARBA00022989"/>
    </source>
</evidence>
<dbReference type="GO" id="GO:0016020">
    <property type="term" value="C:membrane"/>
    <property type="evidence" value="ECO:0007669"/>
    <property type="project" value="UniProtKB-SubCell"/>
</dbReference>
<dbReference type="InterPro" id="IPR020846">
    <property type="entry name" value="MFS_dom"/>
</dbReference>
<feature type="transmembrane region" description="Helical" evidence="8">
    <location>
        <begin position="120"/>
        <end position="139"/>
    </location>
</feature>
<feature type="transmembrane region" description="Helical" evidence="8">
    <location>
        <begin position="385"/>
        <end position="412"/>
    </location>
</feature>
<dbReference type="SUPFAM" id="SSF103473">
    <property type="entry name" value="MFS general substrate transporter"/>
    <property type="match status" value="1"/>
</dbReference>
<feature type="domain" description="Major facilitator superfamily (MFS) profile" evidence="9">
    <location>
        <begin position="55"/>
        <end position="478"/>
    </location>
</feature>
<keyword evidence="3" id="KW-0762">Sugar transport</keyword>
<protein>
    <recommendedName>
        <fullName evidence="9">Major facilitator superfamily (MFS) profile domain-containing protein</fullName>
    </recommendedName>
</protein>
<proteinExistence type="inferred from homology"/>
<feature type="transmembrane region" description="Helical" evidence="8">
    <location>
        <begin position="456"/>
        <end position="474"/>
    </location>
</feature>
<evidence type="ECO:0000256" key="6">
    <source>
        <dbReference type="ARBA" id="ARBA00023136"/>
    </source>
</evidence>
<keyword evidence="5 8" id="KW-1133">Transmembrane helix</keyword>
<dbReference type="AlphaFoldDB" id="A0A0D6QXN1"/>
<dbReference type="InterPro" id="IPR050549">
    <property type="entry name" value="MFS_Trehalose_Transporter"/>
</dbReference>
<comment type="subcellular location">
    <subcellularLocation>
        <location evidence="1">Membrane</location>
        <topology evidence="1">Multi-pass membrane protein</topology>
    </subcellularLocation>
</comment>
<evidence type="ECO:0000313" key="10">
    <source>
        <dbReference type="EMBL" id="JAG96342.1"/>
    </source>
</evidence>
<dbReference type="InterPro" id="IPR005829">
    <property type="entry name" value="Sugar_transporter_CS"/>
</dbReference>
<dbReference type="InterPro" id="IPR036259">
    <property type="entry name" value="MFS_trans_sf"/>
</dbReference>
<keyword evidence="6 8" id="KW-0472">Membrane</keyword>
<evidence type="ECO:0000259" key="9">
    <source>
        <dbReference type="PROSITE" id="PS50850"/>
    </source>
</evidence>
<dbReference type="Pfam" id="PF00083">
    <property type="entry name" value="Sugar_tr"/>
    <property type="match status" value="1"/>
</dbReference>
<dbReference type="CDD" id="cd17358">
    <property type="entry name" value="MFS_GLUT6_8_Class3_like"/>
    <property type="match status" value="1"/>
</dbReference>
<feature type="transmembrane region" description="Helical" evidence="8">
    <location>
        <begin position="145"/>
        <end position="167"/>
    </location>
</feature>
<keyword evidence="4 8" id="KW-0812">Transmembrane</keyword>
<dbReference type="PROSITE" id="PS50850">
    <property type="entry name" value="MFS"/>
    <property type="match status" value="1"/>
</dbReference>
<sequence>MDDNEYLDNSIVDEKLSFLERGGSSFKEPFLERGGSSYTGETDVFKGSTFIAIFCTLTVALGPVHFGFTNGYSSPTEDAIIKDLGLTLSQFSLFGSLSNVGAMVGAIISGKIADYIGRKGALIVAALPNIAGWLTIAFAKNATTLYVGRLLTGFGVGVISFTVPVYIAETAPKHLRGSLGTVNQLSVTIGIMLAYLFGLFVQWRLLAIIGVIPSALLILGLFFIPESPRWLARIGKDTAFEDSLQALRGYDTDVTEEGAEIKSAVDLANLEDQVRFSDILERRYSHPLVVGIGLLLLQQLSGVNGIMFYSTSIFKSAGISSGNVATLGLGATQVIMTGFAAWLMDRAGRRVLLMISSGGMTVCIFLVGLAFFLKTYVSGDTYQTLFSVMALIGLLVYIIAFSLGLGAIPWIIMSEILPPNVKGVAGSIATLANWLSSWAVTMTINLLLAWSSPGTFWIFAGVCLFTLIFVALWVPETKGQTLEAIQSSFRDEN</sequence>
<evidence type="ECO:0000256" key="1">
    <source>
        <dbReference type="ARBA" id="ARBA00004141"/>
    </source>
</evidence>
<feature type="transmembrane region" description="Helical" evidence="8">
    <location>
        <begin position="322"/>
        <end position="344"/>
    </location>
</feature>
<feature type="transmembrane region" description="Helical" evidence="8">
    <location>
        <begin position="351"/>
        <end position="373"/>
    </location>
</feature>
<dbReference type="PANTHER" id="PTHR48021:SF1">
    <property type="entry name" value="GH07001P-RELATED"/>
    <property type="match status" value="1"/>
</dbReference>
<reference evidence="10" key="1">
    <citation type="submission" date="2015-03" db="EMBL/GenBank/DDBJ databases">
        <title>A transcriptome of Araucaria cunninghamii, an australian fine timber species.</title>
        <authorList>
            <person name="Jing Yi C.J.Y."/>
            <person name="Yin San L.Y.S."/>
            <person name="Abdul Karim S.S."/>
            <person name="Wan Azmi N.N."/>
            <person name="Hercus R.R."/>
            <person name="Croft L.L."/>
        </authorList>
    </citation>
    <scope>NUCLEOTIDE SEQUENCE</scope>
    <source>
        <strain evidence="10">MI0301</strain>
        <tissue evidence="10">Leaf</tissue>
    </source>
</reference>
<feature type="transmembrane region" description="Helical" evidence="8">
    <location>
        <begin position="179"/>
        <end position="197"/>
    </location>
</feature>
<dbReference type="PANTHER" id="PTHR48021">
    <property type="match status" value="1"/>
</dbReference>
<dbReference type="InterPro" id="IPR005828">
    <property type="entry name" value="MFS_sugar_transport-like"/>
</dbReference>
<dbReference type="Gene3D" id="1.20.1250.20">
    <property type="entry name" value="MFS general substrate transporter like domains"/>
    <property type="match status" value="1"/>
</dbReference>
<feature type="transmembrane region" description="Helical" evidence="8">
    <location>
        <begin position="203"/>
        <end position="224"/>
    </location>
</feature>
<dbReference type="PROSITE" id="PS00217">
    <property type="entry name" value="SUGAR_TRANSPORT_2"/>
    <property type="match status" value="1"/>
</dbReference>
<organism evidence="10">
    <name type="scientific">Araucaria cunninghamii</name>
    <name type="common">Hoop pine</name>
    <name type="synonym">Moreton Bay pine</name>
    <dbReference type="NCBI Taxonomy" id="56994"/>
    <lineage>
        <taxon>Eukaryota</taxon>
        <taxon>Viridiplantae</taxon>
        <taxon>Streptophyta</taxon>
        <taxon>Embryophyta</taxon>
        <taxon>Tracheophyta</taxon>
        <taxon>Spermatophyta</taxon>
        <taxon>Pinopsida</taxon>
        <taxon>Pinidae</taxon>
        <taxon>Conifers II</taxon>
        <taxon>Araucariales</taxon>
        <taxon>Araucariaceae</taxon>
        <taxon>Araucaria</taxon>
    </lineage>
</organism>
<dbReference type="FunFam" id="1.20.1250.20:FF:000043">
    <property type="entry name" value="sugar transporter ERD6-like 6"/>
    <property type="match status" value="1"/>
</dbReference>
<feature type="transmembrane region" description="Helical" evidence="8">
    <location>
        <begin position="424"/>
        <end position="450"/>
    </location>
</feature>
<feature type="transmembrane region" description="Helical" evidence="8">
    <location>
        <begin position="288"/>
        <end position="310"/>
    </location>
</feature>
<dbReference type="InterPro" id="IPR044775">
    <property type="entry name" value="MFS_ERD6/Tret1-like"/>
</dbReference>
<feature type="transmembrane region" description="Helical" evidence="8">
    <location>
        <begin position="88"/>
        <end position="108"/>
    </location>
</feature>
<evidence type="ECO:0000256" key="3">
    <source>
        <dbReference type="ARBA" id="ARBA00022597"/>
    </source>
</evidence>
<evidence type="ECO:0000256" key="2">
    <source>
        <dbReference type="ARBA" id="ARBA00010992"/>
    </source>
</evidence>
<evidence type="ECO:0000256" key="4">
    <source>
        <dbReference type="ARBA" id="ARBA00022692"/>
    </source>
</evidence>
<dbReference type="PROSITE" id="PS00216">
    <property type="entry name" value="SUGAR_TRANSPORT_1"/>
    <property type="match status" value="2"/>
</dbReference>
<comment type="similarity">
    <text evidence="2 7">Belongs to the major facilitator superfamily. Sugar transporter (TC 2.A.1.1) family.</text>
</comment>
<dbReference type="InterPro" id="IPR003663">
    <property type="entry name" value="Sugar/inositol_transpt"/>
</dbReference>
<name>A0A0D6QXN1_ARACU</name>
<evidence type="ECO:0000256" key="7">
    <source>
        <dbReference type="RuleBase" id="RU003346"/>
    </source>
</evidence>
<feature type="transmembrane region" description="Helical" evidence="8">
    <location>
        <begin position="50"/>
        <end position="68"/>
    </location>
</feature>
<dbReference type="PRINTS" id="PR00171">
    <property type="entry name" value="SUGRTRNSPORT"/>
</dbReference>
<dbReference type="NCBIfam" id="TIGR00879">
    <property type="entry name" value="SP"/>
    <property type="match status" value="1"/>
</dbReference>